<keyword evidence="2" id="KW-1185">Reference proteome</keyword>
<comment type="caution">
    <text evidence="1">The sequence shown here is derived from an EMBL/GenBank/DDBJ whole genome shotgun (WGS) entry which is preliminary data.</text>
</comment>
<dbReference type="EMBL" id="SNSC02000038">
    <property type="protein sequence ID" value="TID12655.1"/>
    <property type="molecule type" value="Genomic_DNA"/>
</dbReference>
<reference evidence="1 2" key="1">
    <citation type="submission" date="2019-04" db="EMBL/GenBank/DDBJ databases">
        <title>High contiguity whole genome sequence and gene annotation resource for two Venturia nashicola isolates.</title>
        <authorList>
            <person name="Prokchorchik M."/>
            <person name="Won K."/>
            <person name="Lee Y."/>
            <person name="Choi E.D."/>
            <person name="Segonzac C."/>
            <person name="Sohn K.H."/>
        </authorList>
    </citation>
    <scope>NUCLEOTIDE SEQUENCE [LARGE SCALE GENOMIC DNA]</scope>
    <source>
        <strain evidence="1 2">PRI2</strain>
    </source>
</reference>
<protein>
    <submittedName>
        <fullName evidence="1">Uncharacterized protein</fullName>
    </submittedName>
</protein>
<name>A0A4Z1NWB7_9PEZI</name>
<evidence type="ECO:0000313" key="2">
    <source>
        <dbReference type="Proteomes" id="UP000298493"/>
    </source>
</evidence>
<proteinExistence type="predicted"/>
<accession>A0A4Z1NWB7</accession>
<organism evidence="1 2">
    <name type="scientific">Venturia nashicola</name>
    <dbReference type="NCBI Taxonomy" id="86259"/>
    <lineage>
        <taxon>Eukaryota</taxon>
        <taxon>Fungi</taxon>
        <taxon>Dikarya</taxon>
        <taxon>Ascomycota</taxon>
        <taxon>Pezizomycotina</taxon>
        <taxon>Dothideomycetes</taxon>
        <taxon>Pleosporomycetidae</taxon>
        <taxon>Venturiales</taxon>
        <taxon>Venturiaceae</taxon>
        <taxon>Venturia</taxon>
    </lineage>
</organism>
<dbReference type="AlphaFoldDB" id="A0A4Z1NWB7"/>
<sequence length="192" mass="21717">MHSTWSLQNLNSTYTEYPNNKDRLCFSILAPRKDIHKPGPRTATLGEVSLIAHHACKTRHLRLLVGEKVLMRGLASNEPALQHHAKRCGCTYAPQSTWIMREARESLLEYSYHADIVPAIAVYFNLTATMDWMGLMGWNGWNGWDGMSWDGMDGSWMEGSCDGVRPALLHLAGMTFWNLPSGSRHIAIWSMQ</sequence>
<dbReference type="Proteomes" id="UP000298493">
    <property type="component" value="Unassembled WGS sequence"/>
</dbReference>
<gene>
    <name evidence="1" type="ORF">E6O75_ATG00003</name>
</gene>
<evidence type="ECO:0000313" key="1">
    <source>
        <dbReference type="EMBL" id="TID12655.1"/>
    </source>
</evidence>